<comment type="caution">
    <text evidence="2">The sequence shown here is derived from an EMBL/GenBank/DDBJ whole genome shotgun (WGS) entry which is preliminary data.</text>
</comment>
<protein>
    <submittedName>
        <fullName evidence="2">Uncharacterized protein</fullName>
    </submittedName>
</protein>
<proteinExistence type="predicted"/>
<dbReference type="RefSeq" id="WP_290320469.1">
    <property type="nucleotide sequence ID" value="NZ_JAUFPN010000206.1"/>
</dbReference>
<evidence type="ECO:0000256" key="1">
    <source>
        <dbReference type="SAM" id="SignalP"/>
    </source>
</evidence>
<feature type="signal peptide" evidence="1">
    <location>
        <begin position="1"/>
        <end position="19"/>
    </location>
</feature>
<evidence type="ECO:0000313" key="2">
    <source>
        <dbReference type="EMBL" id="MDN3568360.1"/>
    </source>
</evidence>
<name>A0ABT8AFA6_9PROT</name>
<gene>
    <name evidence="2" type="ORF">QWZ14_28610</name>
</gene>
<keyword evidence="3" id="KW-1185">Reference proteome</keyword>
<reference evidence="3" key="1">
    <citation type="journal article" date="2019" name="Int. J. Syst. Evol. Microbiol.">
        <title>The Global Catalogue of Microorganisms (GCM) 10K type strain sequencing project: providing services to taxonomists for standard genome sequencing and annotation.</title>
        <authorList>
            <consortium name="The Broad Institute Genomics Platform"/>
            <consortium name="The Broad Institute Genome Sequencing Center for Infectious Disease"/>
            <person name="Wu L."/>
            <person name="Ma J."/>
        </authorList>
    </citation>
    <scope>NUCLEOTIDE SEQUENCE [LARGE SCALE GENOMIC DNA]</scope>
    <source>
        <strain evidence="3">CECT 7131</strain>
    </source>
</reference>
<keyword evidence="1" id="KW-0732">Signal</keyword>
<feature type="chain" id="PRO_5045448632" evidence="1">
    <location>
        <begin position="20"/>
        <end position="295"/>
    </location>
</feature>
<accession>A0ABT8AFA6</accession>
<dbReference type="EMBL" id="JAUFPN010000206">
    <property type="protein sequence ID" value="MDN3568360.1"/>
    <property type="molecule type" value="Genomic_DNA"/>
</dbReference>
<organism evidence="2 3">
    <name type="scientific">Paeniroseomonas aquatica</name>
    <dbReference type="NCBI Taxonomy" id="373043"/>
    <lineage>
        <taxon>Bacteria</taxon>
        <taxon>Pseudomonadati</taxon>
        <taxon>Pseudomonadota</taxon>
        <taxon>Alphaproteobacteria</taxon>
        <taxon>Acetobacterales</taxon>
        <taxon>Acetobacteraceae</taxon>
        <taxon>Paeniroseomonas</taxon>
    </lineage>
</organism>
<evidence type="ECO:0000313" key="3">
    <source>
        <dbReference type="Proteomes" id="UP001529369"/>
    </source>
</evidence>
<dbReference type="Proteomes" id="UP001529369">
    <property type="component" value="Unassembled WGS sequence"/>
</dbReference>
<sequence length="295" mass="30064">MSAAPVLAALLARAFPGLAARDLSLPHGRLLPWLPGTRAGLAAPVPAAEAALLARFRQAGRPLLGLDPEADLAADPAWDAAPERLAWRERPGPADGATLTLLQGGSGEMPAHPGQARIMLLFGRNAAPERHVLLLAEARLAEVFGRLRDAAAGLAGIGWQVGGRLVSPRLASLGALAPEGAVRRMAVPAAGLPSDLADPATLGGTRQARLLLGALPPQPWQLRLGFAGAAPGPLAFFLDGRRHPAGLTQATTSGEAGGTLSVRLAAPTGQAQVLGLAWPGAAPAGLRLTLLELEG</sequence>